<evidence type="ECO:0000256" key="15">
    <source>
        <dbReference type="HAMAP-Rule" id="MF_00104"/>
    </source>
</evidence>
<evidence type="ECO:0000313" key="18">
    <source>
        <dbReference type="EMBL" id="GHC00744.1"/>
    </source>
</evidence>
<dbReference type="SMART" id="SM00358">
    <property type="entry name" value="DSRM"/>
    <property type="match status" value="1"/>
</dbReference>
<keyword evidence="14 15" id="KW-0694">RNA-binding</keyword>
<dbReference type="GO" id="GO:0003725">
    <property type="term" value="F:double-stranded RNA binding"/>
    <property type="evidence" value="ECO:0007669"/>
    <property type="project" value="TreeGrafter"/>
</dbReference>
<dbReference type="Gene3D" id="1.10.1520.10">
    <property type="entry name" value="Ribonuclease III domain"/>
    <property type="match status" value="1"/>
</dbReference>
<evidence type="ECO:0000256" key="4">
    <source>
        <dbReference type="ARBA" id="ARBA00011738"/>
    </source>
</evidence>
<dbReference type="InterPro" id="IPR000999">
    <property type="entry name" value="RNase_III_dom"/>
</dbReference>
<dbReference type="PROSITE" id="PS50137">
    <property type="entry name" value="DS_RBD"/>
    <property type="match status" value="1"/>
</dbReference>
<keyword evidence="11 15" id="KW-0255">Endonuclease</keyword>
<dbReference type="SUPFAM" id="SSF69065">
    <property type="entry name" value="RNase III domain-like"/>
    <property type="match status" value="1"/>
</dbReference>
<evidence type="ECO:0000256" key="12">
    <source>
        <dbReference type="ARBA" id="ARBA00022801"/>
    </source>
</evidence>
<dbReference type="GO" id="GO:0006397">
    <property type="term" value="P:mRNA processing"/>
    <property type="evidence" value="ECO:0007669"/>
    <property type="project" value="UniProtKB-UniRule"/>
</dbReference>
<dbReference type="InterPro" id="IPR036389">
    <property type="entry name" value="RNase_III_sf"/>
</dbReference>
<comment type="caution">
    <text evidence="18">The sequence shown here is derived from an EMBL/GenBank/DDBJ whole genome shotgun (WGS) entry which is preliminary data.</text>
</comment>
<dbReference type="FunFam" id="1.10.1520.10:FF:000001">
    <property type="entry name" value="Ribonuclease 3"/>
    <property type="match status" value="1"/>
</dbReference>
<dbReference type="InterPro" id="IPR011907">
    <property type="entry name" value="RNase_III"/>
</dbReference>
<keyword evidence="12 15" id="KW-0378">Hydrolase</keyword>
<evidence type="ECO:0000256" key="11">
    <source>
        <dbReference type="ARBA" id="ARBA00022759"/>
    </source>
</evidence>
<feature type="active site" evidence="15">
    <location>
        <position position="120"/>
    </location>
</feature>
<protein>
    <recommendedName>
        <fullName evidence="15">Ribonuclease 3</fullName>
        <ecNumber evidence="15">3.1.26.3</ecNumber>
    </recommendedName>
    <alternativeName>
        <fullName evidence="15">Ribonuclease III</fullName>
        <shortName evidence="15">RNase III</shortName>
    </alternativeName>
</protein>
<dbReference type="PROSITE" id="PS50142">
    <property type="entry name" value="RNASE_3_2"/>
    <property type="match status" value="1"/>
</dbReference>
<dbReference type="PANTHER" id="PTHR11207">
    <property type="entry name" value="RIBONUCLEASE III"/>
    <property type="match status" value="1"/>
</dbReference>
<dbReference type="NCBIfam" id="TIGR02191">
    <property type="entry name" value="RNaseIII"/>
    <property type="match status" value="1"/>
</dbReference>
<evidence type="ECO:0000256" key="6">
    <source>
        <dbReference type="ARBA" id="ARBA00022552"/>
    </source>
</evidence>
<evidence type="ECO:0000256" key="2">
    <source>
        <dbReference type="ARBA" id="ARBA00004496"/>
    </source>
</evidence>
<evidence type="ECO:0000256" key="1">
    <source>
        <dbReference type="ARBA" id="ARBA00000109"/>
    </source>
</evidence>
<evidence type="ECO:0000259" key="16">
    <source>
        <dbReference type="PROSITE" id="PS50137"/>
    </source>
</evidence>
<reference evidence="18" key="2">
    <citation type="submission" date="2020-09" db="EMBL/GenBank/DDBJ databases">
        <authorList>
            <person name="Sun Q."/>
            <person name="Kim S."/>
        </authorList>
    </citation>
    <scope>NUCLEOTIDE SEQUENCE</scope>
    <source>
        <strain evidence="18">KCTC 12870</strain>
    </source>
</reference>
<dbReference type="Proteomes" id="UP000642829">
    <property type="component" value="Unassembled WGS sequence"/>
</dbReference>
<feature type="binding site" evidence="15">
    <location>
        <position position="44"/>
    </location>
    <ligand>
        <name>Mg(2+)</name>
        <dbReference type="ChEBI" id="CHEBI:18420"/>
    </ligand>
</feature>
<name>A0A8J3DBX6_9BACT</name>
<dbReference type="GO" id="GO:0010468">
    <property type="term" value="P:regulation of gene expression"/>
    <property type="evidence" value="ECO:0007669"/>
    <property type="project" value="TreeGrafter"/>
</dbReference>
<evidence type="ECO:0000256" key="5">
    <source>
        <dbReference type="ARBA" id="ARBA00022490"/>
    </source>
</evidence>
<comment type="catalytic activity">
    <reaction evidence="1 15">
        <text>Endonucleolytic cleavage to 5'-phosphomonoester.</text>
        <dbReference type="EC" id="3.1.26.3"/>
    </reaction>
</comment>
<feature type="domain" description="DRBM" evidence="16">
    <location>
        <begin position="158"/>
        <end position="227"/>
    </location>
</feature>
<evidence type="ECO:0000256" key="8">
    <source>
        <dbReference type="ARBA" id="ARBA00022694"/>
    </source>
</evidence>
<feature type="binding site" evidence="15">
    <location>
        <position position="120"/>
    </location>
    <ligand>
        <name>Mg(2+)</name>
        <dbReference type="ChEBI" id="CHEBI:18420"/>
    </ligand>
</feature>
<evidence type="ECO:0000256" key="7">
    <source>
        <dbReference type="ARBA" id="ARBA00022664"/>
    </source>
</evidence>
<organism evidence="18 19">
    <name type="scientific">Cerasicoccus arenae</name>
    <dbReference type="NCBI Taxonomy" id="424488"/>
    <lineage>
        <taxon>Bacteria</taxon>
        <taxon>Pseudomonadati</taxon>
        <taxon>Verrucomicrobiota</taxon>
        <taxon>Opitutia</taxon>
        <taxon>Puniceicoccales</taxon>
        <taxon>Cerasicoccaceae</taxon>
        <taxon>Cerasicoccus</taxon>
    </lineage>
</organism>
<proteinExistence type="inferred from homology"/>
<evidence type="ECO:0000256" key="14">
    <source>
        <dbReference type="ARBA" id="ARBA00022884"/>
    </source>
</evidence>
<dbReference type="SUPFAM" id="SSF54768">
    <property type="entry name" value="dsRNA-binding domain-like"/>
    <property type="match status" value="1"/>
</dbReference>
<comment type="cofactor">
    <cofactor evidence="15">
        <name>Mg(2+)</name>
        <dbReference type="ChEBI" id="CHEBI:18420"/>
    </cofactor>
</comment>
<keyword evidence="8 15" id="KW-0819">tRNA processing</keyword>
<feature type="active site" evidence="15">
    <location>
        <position position="48"/>
    </location>
</feature>
<dbReference type="PROSITE" id="PS00517">
    <property type="entry name" value="RNASE_3_1"/>
    <property type="match status" value="1"/>
</dbReference>
<keyword evidence="6 15" id="KW-0698">rRNA processing</keyword>
<comment type="similarity">
    <text evidence="3">Belongs to the ribonuclease III family.</text>
</comment>
<dbReference type="Pfam" id="PF14622">
    <property type="entry name" value="Ribonucleas_3_3"/>
    <property type="match status" value="1"/>
</dbReference>
<feature type="binding site" evidence="15">
    <location>
        <position position="117"/>
    </location>
    <ligand>
        <name>Mg(2+)</name>
        <dbReference type="ChEBI" id="CHEBI:18420"/>
    </ligand>
</feature>
<keyword evidence="10 15" id="KW-0479">Metal-binding</keyword>
<dbReference type="PANTHER" id="PTHR11207:SF0">
    <property type="entry name" value="RIBONUCLEASE 3"/>
    <property type="match status" value="1"/>
</dbReference>
<dbReference type="GO" id="GO:0019843">
    <property type="term" value="F:rRNA binding"/>
    <property type="evidence" value="ECO:0007669"/>
    <property type="project" value="UniProtKB-KW"/>
</dbReference>
<comment type="function">
    <text evidence="15">Digests double-stranded RNA. Involved in the processing of primary rRNA transcript to yield the immediate precursors to the large and small rRNAs (23S and 16S). Processes some mRNAs, and tRNAs when they are encoded in the rRNA operon. Processes pre-crRNA and tracrRNA of type II CRISPR loci if present in the organism.</text>
</comment>
<dbReference type="EC" id="3.1.26.3" evidence="15"/>
<evidence type="ECO:0000256" key="13">
    <source>
        <dbReference type="ARBA" id="ARBA00022842"/>
    </source>
</evidence>
<reference evidence="18" key="1">
    <citation type="journal article" date="2014" name="Int. J. Syst. Evol. Microbiol.">
        <title>Complete genome sequence of Corynebacterium casei LMG S-19264T (=DSM 44701T), isolated from a smear-ripened cheese.</title>
        <authorList>
            <consortium name="US DOE Joint Genome Institute (JGI-PGF)"/>
            <person name="Walter F."/>
            <person name="Albersmeier A."/>
            <person name="Kalinowski J."/>
            <person name="Ruckert C."/>
        </authorList>
    </citation>
    <scope>NUCLEOTIDE SEQUENCE</scope>
    <source>
        <strain evidence="18">KCTC 12870</strain>
    </source>
</reference>
<evidence type="ECO:0000259" key="17">
    <source>
        <dbReference type="PROSITE" id="PS50142"/>
    </source>
</evidence>
<keyword evidence="7 15" id="KW-0507">mRNA processing</keyword>
<dbReference type="GO" id="GO:0005737">
    <property type="term" value="C:cytoplasm"/>
    <property type="evidence" value="ECO:0007669"/>
    <property type="project" value="UniProtKB-SubCell"/>
</dbReference>
<dbReference type="SMART" id="SM00535">
    <property type="entry name" value="RIBOc"/>
    <property type="match status" value="1"/>
</dbReference>
<keyword evidence="15" id="KW-0699">rRNA-binding</keyword>
<evidence type="ECO:0000256" key="3">
    <source>
        <dbReference type="ARBA" id="ARBA00010183"/>
    </source>
</evidence>
<dbReference type="GO" id="GO:0004525">
    <property type="term" value="F:ribonuclease III activity"/>
    <property type="evidence" value="ECO:0007669"/>
    <property type="project" value="UniProtKB-UniRule"/>
</dbReference>
<dbReference type="Gene3D" id="3.30.160.20">
    <property type="match status" value="1"/>
</dbReference>
<dbReference type="InterPro" id="IPR014720">
    <property type="entry name" value="dsRBD_dom"/>
</dbReference>
<dbReference type="CDD" id="cd00593">
    <property type="entry name" value="RIBOc"/>
    <property type="match status" value="1"/>
</dbReference>
<keyword evidence="19" id="KW-1185">Reference proteome</keyword>
<dbReference type="CDD" id="cd10845">
    <property type="entry name" value="DSRM_RNAse_III_family"/>
    <property type="match status" value="1"/>
</dbReference>
<gene>
    <name evidence="15 18" type="primary">rnc</name>
    <name evidence="18" type="ORF">GCM10007047_16520</name>
</gene>
<dbReference type="RefSeq" id="WP_189513914.1">
    <property type="nucleotide sequence ID" value="NZ_BMXG01000008.1"/>
</dbReference>
<sequence>MTDTASLEQRIGHCFRNPSLLEQALTHSSRLQDNPDAADNQRLEFLGDAVLGLVLAEALYSAFPDEREGYLARARSVLAKGEFLAQLARELELPSHILMSDAERAQEGHLRDAALEDSLEALIGAIYLDTDYPTTRDCLLGWFGDIPARLQRRLTQDNPKGRLQEWSQANGMAQPDYTIVDEAGPGHAKEFHAEVAIAGVPQGAGMGTSKKEAEEAAARVAITKLGV</sequence>
<keyword evidence="9 15" id="KW-0540">Nuclease</keyword>
<evidence type="ECO:0000256" key="10">
    <source>
        <dbReference type="ARBA" id="ARBA00022723"/>
    </source>
</evidence>
<dbReference type="GO" id="GO:0006364">
    <property type="term" value="P:rRNA processing"/>
    <property type="evidence" value="ECO:0007669"/>
    <property type="project" value="UniProtKB-UniRule"/>
</dbReference>
<dbReference type="EMBL" id="BMXG01000008">
    <property type="protein sequence ID" value="GHC00744.1"/>
    <property type="molecule type" value="Genomic_DNA"/>
</dbReference>
<comment type="subcellular location">
    <subcellularLocation>
        <location evidence="2 15">Cytoplasm</location>
    </subcellularLocation>
</comment>
<keyword evidence="5 15" id="KW-0963">Cytoplasm</keyword>
<dbReference type="GO" id="GO:0046872">
    <property type="term" value="F:metal ion binding"/>
    <property type="evidence" value="ECO:0007669"/>
    <property type="project" value="UniProtKB-KW"/>
</dbReference>
<accession>A0A8J3DBX6</accession>
<dbReference type="FunFam" id="3.30.160.20:FF:000003">
    <property type="entry name" value="Ribonuclease 3"/>
    <property type="match status" value="1"/>
</dbReference>
<dbReference type="HAMAP" id="MF_00104">
    <property type="entry name" value="RNase_III"/>
    <property type="match status" value="1"/>
</dbReference>
<feature type="domain" description="RNase III" evidence="17">
    <location>
        <begin position="4"/>
        <end position="131"/>
    </location>
</feature>
<dbReference type="GO" id="GO:0042802">
    <property type="term" value="F:identical protein binding"/>
    <property type="evidence" value="ECO:0007669"/>
    <property type="project" value="UniProtKB-ARBA"/>
</dbReference>
<evidence type="ECO:0000313" key="19">
    <source>
        <dbReference type="Proteomes" id="UP000642829"/>
    </source>
</evidence>
<evidence type="ECO:0000256" key="9">
    <source>
        <dbReference type="ARBA" id="ARBA00022722"/>
    </source>
</evidence>
<dbReference type="AlphaFoldDB" id="A0A8J3DBX6"/>
<comment type="subunit">
    <text evidence="4 15">Homodimer.</text>
</comment>
<dbReference type="GO" id="GO:0008033">
    <property type="term" value="P:tRNA processing"/>
    <property type="evidence" value="ECO:0007669"/>
    <property type="project" value="UniProtKB-KW"/>
</dbReference>
<dbReference type="Pfam" id="PF00035">
    <property type="entry name" value="dsrm"/>
    <property type="match status" value="1"/>
</dbReference>
<keyword evidence="13 15" id="KW-0460">Magnesium</keyword>